<dbReference type="InterPro" id="IPR036724">
    <property type="entry name" value="Cobalamin-bd_sf"/>
</dbReference>
<sequence length="294" mass="32574">MTDRKELSISHSPCVNRRPLPVSLNFSPPEPIWRYRPPIGSDAIARSIRTQMLPHVGLALRSMSFPPSPEAAEPAAPFEVQQFTLLILSADEAAAFAYVENLISRGMAIDLIFLNLLGPVARRLGEMWEDDTTDFANVTLGVSKLQRVMRHLGETSSSADDVQRIGSVLLTTVPGEQHSFGLAMVAEFFRHDGWDICTGPFSSPRELSSLVTDRWFDLIGFSLTSDRRIDELKRLIQDVRRLSRNRWVGVIIGGPVLVNRPELANLLGADMSATDGAHAPQLARALLPMLKGRR</sequence>
<dbReference type="AlphaFoldDB" id="A0A418V3D9"/>
<dbReference type="Gene3D" id="3.40.50.280">
    <property type="entry name" value="Cobalamin-binding domain"/>
    <property type="match status" value="1"/>
</dbReference>
<gene>
    <name evidence="2" type="ORF">D4Q52_16205</name>
</gene>
<dbReference type="GO" id="GO:0031419">
    <property type="term" value="F:cobalamin binding"/>
    <property type="evidence" value="ECO:0007669"/>
    <property type="project" value="InterPro"/>
</dbReference>
<dbReference type="CDD" id="cd02065">
    <property type="entry name" value="B12-binding_like"/>
    <property type="match status" value="1"/>
</dbReference>
<dbReference type="RefSeq" id="WP_119857604.1">
    <property type="nucleotide sequence ID" value="NZ_QYYD01000016.1"/>
</dbReference>
<dbReference type="PROSITE" id="PS51332">
    <property type="entry name" value="B12_BINDING"/>
    <property type="match status" value="1"/>
</dbReference>
<dbReference type="Gene3D" id="1.10.1240.10">
    <property type="entry name" value="Methionine synthase domain"/>
    <property type="match status" value="1"/>
</dbReference>
<dbReference type="Pfam" id="PF02607">
    <property type="entry name" value="B12-binding_2"/>
    <property type="match status" value="1"/>
</dbReference>
<dbReference type="Pfam" id="PF02310">
    <property type="entry name" value="B12-binding"/>
    <property type="match status" value="1"/>
</dbReference>
<dbReference type="GO" id="GO:0046872">
    <property type="term" value="F:metal ion binding"/>
    <property type="evidence" value="ECO:0007669"/>
    <property type="project" value="InterPro"/>
</dbReference>
<evidence type="ECO:0000313" key="3">
    <source>
        <dbReference type="Proteomes" id="UP000285523"/>
    </source>
</evidence>
<reference evidence="2 3" key="1">
    <citation type="submission" date="2018-09" db="EMBL/GenBank/DDBJ databases">
        <title>Draft genome sequence of Rhodopseudomonas palustris 2.1.18.</title>
        <authorList>
            <person name="Robertson S.L."/>
            <person name="Meyer T.E."/>
            <person name="Kyndt J.A."/>
        </authorList>
    </citation>
    <scope>NUCLEOTIDE SEQUENCE [LARGE SCALE GENOMIC DNA]</scope>
    <source>
        <strain evidence="2 3">2.1.18</strain>
    </source>
</reference>
<organism evidence="2 3">
    <name type="scientific">Rhodopseudomonas palustris</name>
    <dbReference type="NCBI Taxonomy" id="1076"/>
    <lineage>
        <taxon>Bacteria</taxon>
        <taxon>Pseudomonadati</taxon>
        <taxon>Pseudomonadota</taxon>
        <taxon>Alphaproteobacteria</taxon>
        <taxon>Hyphomicrobiales</taxon>
        <taxon>Nitrobacteraceae</taxon>
        <taxon>Rhodopseudomonas</taxon>
    </lineage>
</organism>
<dbReference type="SUPFAM" id="SSF52242">
    <property type="entry name" value="Cobalamin (vitamin B12)-binding domain"/>
    <property type="match status" value="1"/>
</dbReference>
<dbReference type="OrthoDB" id="5498228at2"/>
<evidence type="ECO:0000259" key="1">
    <source>
        <dbReference type="PROSITE" id="PS51332"/>
    </source>
</evidence>
<name>A0A418V3D9_RHOPL</name>
<protein>
    <submittedName>
        <fullName evidence="2">Cobalamin B12-binding domain-containing protein</fullName>
    </submittedName>
</protein>
<feature type="domain" description="B12-binding" evidence="1">
    <location>
        <begin position="165"/>
        <end position="294"/>
    </location>
</feature>
<evidence type="ECO:0000313" key="2">
    <source>
        <dbReference type="EMBL" id="RJF70603.1"/>
    </source>
</evidence>
<dbReference type="Proteomes" id="UP000285523">
    <property type="component" value="Unassembled WGS sequence"/>
</dbReference>
<dbReference type="InterPro" id="IPR036594">
    <property type="entry name" value="Meth_synthase_dom"/>
</dbReference>
<comment type="caution">
    <text evidence="2">The sequence shown here is derived from an EMBL/GenBank/DDBJ whole genome shotgun (WGS) entry which is preliminary data.</text>
</comment>
<accession>A0A418V3D9</accession>
<dbReference type="InterPro" id="IPR003759">
    <property type="entry name" value="Cbl-bd_cap"/>
</dbReference>
<dbReference type="EMBL" id="QYYD01000016">
    <property type="protein sequence ID" value="RJF70603.1"/>
    <property type="molecule type" value="Genomic_DNA"/>
</dbReference>
<proteinExistence type="predicted"/>
<dbReference type="InterPro" id="IPR006158">
    <property type="entry name" value="Cobalamin-bd"/>
</dbReference>